<accession>U5D1K6</accession>
<reference evidence="2" key="1">
    <citation type="journal article" date="2013" name="Science">
        <title>The Amborella genome and the evolution of flowering plants.</title>
        <authorList>
            <consortium name="Amborella Genome Project"/>
        </authorList>
    </citation>
    <scope>NUCLEOTIDE SEQUENCE [LARGE SCALE GENOMIC DNA]</scope>
</reference>
<name>U5D1K6_AMBTC</name>
<dbReference type="HOGENOM" id="CLU_1697888_0_0_1"/>
<dbReference type="EMBL" id="KI392467">
    <property type="protein sequence ID" value="ERN16314.1"/>
    <property type="molecule type" value="Genomic_DNA"/>
</dbReference>
<keyword evidence="2" id="KW-1185">Reference proteome</keyword>
<gene>
    <name evidence="1" type="ORF">AMTR_s00063p00214880</name>
</gene>
<dbReference type="Proteomes" id="UP000017836">
    <property type="component" value="Unassembled WGS sequence"/>
</dbReference>
<proteinExistence type="predicted"/>
<protein>
    <submittedName>
        <fullName evidence="1">Uncharacterized protein</fullName>
    </submittedName>
</protein>
<dbReference type="Gramene" id="ERN16314">
    <property type="protein sequence ID" value="ERN16314"/>
    <property type="gene ID" value="AMTR_s00063p00214880"/>
</dbReference>
<evidence type="ECO:0000313" key="2">
    <source>
        <dbReference type="Proteomes" id="UP000017836"/>
    </source>
</evidence>
<organism evidence="1 2">
    <name type="scientific">Amborella trichopoda</name>
    <dbReference type="NCBI Taxonomy" id="13333"/>
    <lineage>
        <taxon>Eukaryota</taxon>
        <taxon>Viridiplantae</taxon>
        <taxon>Streptophyta</taxon>
        <taxon>Embryophyta</taxon>
        <taxon>Tracheophyta</taxon>
        <taxon>Spermatophyta</taxon>
        <taxon>Magnoliopsida</taxon>
        <taxon>Amborellales</taxon>
        <taxon>Amborellaceae</taxon>
        <taxon>Amborella</taxon>
    </lineage>
</organism>
<sequence length="155" mass="17298">MEATSTLDHEEGMIDALRGIPISPRRDEGLSSSAPPSTILAVVEEVYPKEDEIRKAKGRPCGVHGEKYPNSQWFTKADGDEHREGCATSSWQQLHSKSSGCKAEILPVLEFARTMWVDTEKFCQLFEGTFQGTKRVSSAQDVMTYTFPSIIVEKE</sequence>
<dbReference type="AlphaFoldDB" id="U5D1K6"/>
<evidence type="ECO:0000313" key="1">
    <source>
        <dbReference type="EMBL" id="ERN16314.1"/>
    </source>
</evidence>